<evidence type="ECO:0000313" key="2">
    <source>
        <dbReference type="EMBL" id="KAK5175160.1"/>
    </source>
</evidence>
<feature type="region of interest" description="Disordered" evidence="1">
    <location>
        <begin position="26"/>
        <end position="64"/>
    </location>
</feature>
<gene>
    <name evidence="2" type="ORF">LTR77_000297</name>
</gene>
<reference evidence="2 3" key="1">
    <citation type="submission" date="2023-08" db="EMBL/GenBank/DDBJ databases">
        <title>Black Yeasts Isolated from many extreme environments.</title>
        <authorList>
            <person name="Coleine C."/>
            <person name="Stajich J.E."/>
            <person name="Selbmann L."/>
        </authorList>
    </citation>
    <scope>NUCLEOTIDE SEQUENCE [LARGE SCALE GENOMIC DNA]</scope>
    <source>
        <strain evidence="2 3">CCFEE 5935</strain>
    </source>
</reference>
<dbReference type="AlphaFoldDB" id="A0AAV9PS47"/>
<name>A0AAV9PS47_9PEZI</name>
<dbReference type="Proteomes" id="UP001337655">
    <property type="component" value="Unassembled WGS sequence"/>
</dbReference>
<evidence type="ECO:0000313" key="3">
    <source>
        <dbReference type="Proteomes" id="UP001337655"/>
    </source>
</evidence>
<proteinExistence type="predicted"/>
<sequence>MSVSQMQQGWPFDHGLANVPPAVRFNRPPLATRMPPRGIDRATQDKNGNTYGEQSRERPSHKVQPPAGIAIGMIEINTFFPNWVTLPRVAMRAVHGGWGSLDLARAQLCPQGLLDDKAKFDTSRSRIQHQLRTGAKMYHGWTAHFNGEKVLRKPHEEVFGHTSLKEVYDQVSRANWPTGADRLLLTQYFEFAAANEGLDLDTSHINWIVQVNGWTHPVVNQQTHDNEGLVRFKTSLA</sequence>
<dbReference type="RefSeq" id="XP_064663798.1">
    <property type="nucleotide sequence ID" value="XM_064797564.1"/>
</dbReference>
<keyword evidence="3" id="KW-1185">Reference proteome</keyword>
<evidence type="ECO:0000256" key="1">
    <source>
        <dbReference type="SAM" id="MobiDB-lite"/>
    </source>
</evidence>
<organism evidence="2 3">
    <name type="scientific">Saxophila tyrrhenica</name>
    <dbReference type="NCBI Taxonomy" id="1690608"/>
    <lineage>
        <taxon>Eukaryota</taxon>
        <taxon>Fungi</taxon>
        <taxon>Dikarya</taxon>
        <taxon>Ascomycota</taxon>
        <taxon>Pezizomycotina</taxon>
        <taxon>Dothideomycetes</taxon>
        <taxon>Dothideomycetidae</taxon>
        <taxon>Mycosphaerellales</taxon>
        <taxon>Extremaceae</taxon>
        <taxon>Saxophila</taxon>
    </lineage>
</organism>
<dbReference type="GeneID" id="89921648"/>
<accession>A0AAV9PS47</accession>
<comment type="caution">
    <text evidence="2">The sequence shown here is derived from an EMBL/GenBank/DDBJ whole genome shotgun (WGS) entry which is preliminary data.</text>
</comment>
<dbReference type="EMBL" id="JAVRRT010000001">
    <property type="protein sequence ID" value="KAK5175160.1"/>
    <property type="molecule type" value="Genomic_DNA"/>
</dbReference>
<protein>
    <submittedName>
        <fullName evidence="2">Uncharacterized protein</fullName>
    </submittedName>
</protein>